<dbReference type="GO" id="GO:0008168">
    <property type="term" value="F:methyltransferase activity"/>
    <property type="evidence" value="ECO:0007669"/>
    <property type="project" value="UniProtKB-KW"/>
</dbReference>
<dbReference type="GO" id="GO:0032259">
    <property type="term" value="P:methylation"/>
    <property type="evidence" value="ECO:0007669"/>
    <property type="project" value="UniProtKB-KW"/>
</dbReference>
<evidence type="ECO:0000313" key="10">
    <source>
        <dbReference type="EMBL" id="SMC09439.1"/>
    </source>
</evidence>
<dbReference type="GO" id="GO:0006465">
    <property type="term" value="P:signal peptide processing"/>
    <property type="evidence" value="ECO:0007669"/>
    <property type="project" value="TreeGrafter"/>
</dbReference>
<keyword evidence="3" id="KW-1003">Cell membrane</keyword>
<keyword evidence="4 7" id="KW-0812">Transmembrane</keyword>
<keyword evidence="10" id="KW-0808">Transferase</keyword>
<name>A0A1W1WTA7_9BACT</name>
<comment type="similarity">
    <text evidence="2">Belongs to the peptidase A24 family.</text>
</comment>
<evidence type="ECO:0000256" key="3">
    <source>
        <dbReference type="ARBA" id="ARBA00022475"/>
    </source>
</evidence>
<evidence type="ECO:0000256" key="5">
    <source>
        <dbReference type="ARBA" id="ARBA00022989"/>
    </source>
</evidence>
<feature type="transmembrane region" description="Helical" evidence="7">
    <location>
        <begin position="150"/>
        <end position="168"/>
    </location>
</feature>
<proteinExistence type="inferred from homology"/>
<keyword evidence="5 7" id="KW-1133">Transmembrane helix</keyword>
<dbReference type="GO" id="GO:0004190">
    <property type="term" value="F:aspartic-type endopeptidase activity"/>
    <property type="evidence" value="ECO:0007669"/>
    <property type="project" value="InterPro"/>
</dbReference>
<evidence type="ECO:0000256" key="4">
    <source>
        <dbReference type="ARBA" id="ARBA00022692"/>
    </source>
</evidence>
<dbReference type="PANTHER" id="PTHR30487:SF0">
    <property type="entry name" value="PREPILIN LEADER PEPTIDASE_N-METHYLTRANSFERASE-RELATED"/>
    <property type="match status" value="1"/>
</dbReference>
<evidence type="ECO:0000313" key="11">
    <source>
        <dbReference type="Proteomes" id="UP000192602"/>
    </source>
</evidence>
<dbReference type="Pfam" id="PF01478">
    <property type="entry name" value="Peptidase_A24"/>
    <property type="match status" value="1"/>
</dbReference>
<dbReference type="GO" id="GO:0005886">
    <property type="term" value="C:plasma membrane"/>
    <property type="evidence" value="ECO:0007669"/>
    <property type="project" value="UniProtKB-SubCell"/>
</dbReference>
<keyword evidence="6 7" id="KW-0472">Membrane</keyword>
<accession>A0A1W1WTA7</accession>
<feature type="transmembrane region" description="Helical" evidence="7">
    <location>
        <begin position="218"/>
        <end position="236"/>
    </location>
</feature>
<evidence type="ECO:0000259" key="8">
    <source>
        <dbReference type="Pfam" id="PF01478"/>
    </source>
</evidence>
<dbReference type="RefSeq" id="WP_084275667.1">
    <property type="nucleotide sequence ID" value="NZ_AP026671.1"/>
</dbReference>
<dbReference type="PANTHER" id="PTHR30487">
    <property type="entry name" value="TYPE 4 PREPILIN-LIKE PROTEINS LEADER PEPTIDE-PROCESSING ENZYME"/>
    <property type="match status" value="1"/>
</dbReference>
<reference evidence="11" key="1">
    <citation type="submission" date="2017-04" db="EMBL/GenBank/DDBJ databases">
        <authorList>
            <person name="Varghese N."/>
            <person name="Submissions S."/>
        </authorList>
    </citation>
    <scope>NUCLEOTIDE SEQUENCE [LARGE SCALE GENOMIC DNA]</scope>
    <source>
        <strain evidence="11">DSM 16512</strain>
    </source>
</reference>
<gene>
    <name evidence="10" type="ORF">SAMN05660197_1247</name>
</gene>
<dbReference type="Pfam" id="PF06750">
    <property type="entry name" value="A24_N_bact"/>
    <property type="match status" value="1"/>
</dbReference>
<dbReference type="InterPro" id="IPR010627">
    <property type="entry name" value="Prepilin_pept_A24_N"/>
</dbReference>
<dbReference type="AlphaFoldDB" id="A0A1W1WTA7"/>
<dbReference type="InterPro" id="IPR050882">
    <property type="entry name" value="Prepilin_peptidase/N-MTase"/>
</dbReference>
<keyword evidence="10" id="KW-0489">Methyltransferase</keyword>
<dbReference type="InterPro" id="IPR000045">
    <property type="entry name" value="Prepilin_IV_endopep_pep"/>
</dbReference>
<feature type="transmembrane region" description="Helical" evidence="7">
    <location>
        <begin position="248"/>
        <end position="267"/>
    </location>
</feature>
<sequence length="275" mass="30848">MEQIFIIIGGFIFGLLIGSFLNVVILRLPQGESIIFPASHCPKCKKDLKWWHNIPLVSWLLLRGKCYYCKEPISLQYPLIELLTGGIFALVLAFKGLSIYSVVAAFVFALLLALSAIDLRYKAVPDSINLLAALLALWSSPEILDNLQNALLVAGGLSMLRFVVSYYVSKKEEIHLQKRLQQTPWLQEFYPKYIMIEAMGEGDIIVGFTIGAMVGLKLSLVTLFIAALIALPASIYSRVSKNHKELPFIPFLAVGLFLTYLFSQEILEWLDAYTL</sequence>
<evidence type="ECO:0000256" key="1">
    <source>
        <dbReference type="ARBA" id="ARBA00004651"/>
    </source>
</evidence>
<dbReference type="STRING" id="1069081.SAMN05660197_1247"/>
<keyword evidence="11" id="KW-1185">Reference proteome</keyword>
<feature type="domain" description="Prepilin peptidase A24 N-terminal" evidence="9">
    <location>
        <begin position="12"/>
        <end position="92"/>
    </location>
</feature>
<evidence type="ECO:0000256" key="7">
    <source>
        <dbReference type="SAM" id="Phobius"/>
    </source>
</evidence>
<feature type="transmembrane region" description="Helical" evidence="7">
    <location>
        <begin position="6"/>
        <end position="26"/>
    </location>
</feature>
<dbReference type="EMBL" id="FWWZ01000001">
    <property type="protein sequence ID" value="SMC09439.1"/>
    <property type="molecule type" value="Genomic_DNA"/>
</dbReference>
<feature type="domain" description="Prepilin type IV endopeptidase peptidase" evidence="8">
    <location>
        <begin position="106"/>
        <end position="233"/>
    </location>
</feature>
<organism evidence="10 11">
    <name type="scientific">Nitratiruptor tergarcus DSM 16512</name>
    <dbReference type="NCBI Taxonomy" id="1069081"/>
    <lineage>
        <taxon>Bacteria</taxon>
        <taxon>Pseudomonadati</taxon>
        <taxon>Campylobacterota</taxon>
        <taxon>Epsilonproteobacteria</taxon>
        <taxon>Nautiliales</taxon>
        <taxon>Nitratiruptoraceae</taxon>
        <taxon>Nitratiruptor</taxon>
    </lineage>
</organism>
<protein>
    <submittedName>
        <fullName evidence="10">Leader peptidase (Prepilin peptidase) / N-methyltransferase</fullName>
    </submittedName>
</protein>
<evidence type="ECO:0000256" key="6">
    <source>
        <dbReference type="ARBA" id="ARBA00023136"/>
    </source>
</evidence>
<dbReference type="OrthoDB" id="9789291at2"/>
<evidence type="ECO:0000259" key="9">
    <source>
        <dbReference type="Pfam" id="PF06750"/>
    </source>
</evidence>
<feature type="transmembrane region" description="Helical" evidence="7">
    <location>
        <begin position="99"/>
        <end position="116"/>
    </location>
</feature>
<comment type="subcellular location">
    <subcellularLocation>
        <location evidence="1">Cell membrane</location>
        <topology evidence="1">Multi-pass membrane protein</topology>
    </subcellularLocation>
</comment>
<evidence type="ECO:0000256" key="2">
    <source>
        <dbReference type="ARBA" id="ARBA00005801"/>
    </source>
</evidence>
<dbReference type="Proteomes" id="UP000192602">
    <property type="component" value="Unassembled WGS sequence"/>
</dbReference>